<dbReference type="Pfam" id="PF13374">
    <property type="entry name" value="TPR_10"/>
    <property type="match status" value="1"/>
</dbReference>
<dbReference type="Pfam" id="PF13424">
    <property type="entry name" value="TPR_12"/>
    <property type="match status" value="1"/>
</dbReference>
<feature type="repeat" description="TPR" evidence="4">
    <location>
        <begin position="109"/>
        <end position="142"/>
    </location>
</feature>
<sequence>MTTEPQSALLEQAMRAIARIDLAGARRYCEEALHQQPGDAAAMHLMGIMIHHEGGKAHEALGWLERAAAHDATNSKYQNSCGVLLFEMGRFQEAAQAFYRSTNLDGGDGLIWNNLGNALLRLGQAEDAERCFRQSLAVMPGLISAINNLGLALKFQGQLEKAAICFQEAALHQPGFVDAHFNLGELAYYTDDMEAATRYFRRAIEIDPNCRPAYASLAQVLHDQEKPAEALALLQDAVRRFPDDADLEFALRLQLSSMVPAWHIPMINDTERNRAYDAALRAAVSPGDLVLEIGTGSGLVSMMAARAGAGQVVTCEVLPALAEAAVETVARNGFSDRIKVIPKKSTQLEVGTDLPEKADVFVSELVNIGMLAPNMLQVLSHARQKLVKPEAKIIPAAARVYGALLECPHLARINPVHEIEGFDLSYFDRFRSPAYAQIDLAADPHRFLSAPFTALDFDFCTEMPMRDQRRLLISVRETGVVHGIAFWFDLFMDNTTTYHSSSVSRTNHWKQAAEFFLAPIAVAPGDELAVEVGYDNTRIWFKPIR</sequence>
<proteinExistence type="predicted"/>
<comment type="caution">
    <text evidence="6">The sequence shown here is derived from an EMBL/GenBank/DDBJ whole genome shotgun (WGS) entry which is preliminary data.</text>
</comment>
<reference evidence="6 7" key="1">
    <citation type="journal article" date="2016" name="Antonie Van Leeuwenhoek">
        <title>Dongia soli sp. nov., isolated from soil from Dokdo, Korea.</title>
        <authorList>
            <person name="Kim D.U."/>
            <person name="Lee H."/>
            <person name="Kim H."/>
            <person name="Kim S.G."/>
            <person name="Ka J.O."/>
        </authorList>
    </citation>
    <scope>NUCLEOTIDE SEQUENCE [LARGE SCALE GENOMIC DNA]</scope>
    <source>
        <strain evidence="6 7">D78</strain>
    </source>
</reference>
<dbReference type="SUPFAM" id="SSF53335">
    <property type="entry name" value="S-adenosyl-L-methionine-dependent methyltransferases"/>
    <property type="match status" value="1"/>
</dbReference>
<evidence type="ECO:0000256" key="1">
    <source>
        <dbReference type="ARBA" id="ARBA00022603"/>
    </source>
</evidence>
<dbReference type="RefSeq" id="WP_320506459.1">
    <property type="nucleotide sequence ID" value="NZ_JAXCLW010000001.1"/>
</dbReference>
<dbReference type="InterPro" id="IPR019734">
    <property type="entry name" value="TPR_rpt"/>
</dbReference>
<dbReference type="Pfam" id="PF22528">
    <property type="entry name" value="PRMT_C"/>
    <property type="match status" value="1"/>
</dbReference>
<accession>A0ABU5E5B5</accession>
<evidence type="ECO:0000256" key="2">
    <source>
        <dbReference type="ARBA" id="ARBA00022679"/>
    </source>
</evidence>
<dbReference type="InterPro" id="IPR055135">
    <property type="entry name" value="PRMT_dom"/>
</dbReference>
<dbReference type="Gene3D" id="1.25.40.10">
    <property type="entry name" value="Tetratricopeptide repeat domain"/>
    <property type="match status" value="2"/>
</dbReference>
<dbReference type="PANTHER" id="PTHR11006">
    <property type="entry name" value="PROTEIN ARGININE N-METHYLTRANSFERASE"/>
    <property type="match status" value="1"/>
</dbReference>
<dbReference type="InterPro" id="IPR025799">
    <property type="entry name" value="Arg_MeTrfase"/>
</dbReference>
<dbReference type="PANTHER" id="PTHR11006:SF4">
    <property type="entry name" value="PROTEIN ARGININE N-METHYLTRANSFERASE 7"/>
    <property type="match status" value="1"/>
</dbReference>
<keyword evidence="3" id="KW-0949">S-adenosyl-L-methionine</keyword>
<dbReference type="Pfam" id="PF06325">
    <property type="entry name" value="PrmA"/>
    <property type="match status" value="1"/>
</dbReference>
<name>A0ABU5E5B5_9PROT</name>
<dbReference type="InterPro" id="IPR011990">
    <property type="entry name" value="TPR-like_helical_dom_sf"/>
</dbReference>
<dbReference type="PROSITE" id="PS51678">
    <property type="entry name" value="SAM_MT_PRMT"/>
    <property type="match status" value="1"/>
</dbReference>
<dbReference type="EMBL" id="JAXCLW010000001">
    <property type="protein sequence ID" value="MDY0881393.1"/>
    <property type="molecule type" value="Genomic_DNA"/>
</dbReference>
<gene>
    <name evidence="6" type="ORF">SMD27_00920</name>
</gene>
<organism evidence="6 7">
    <name type="scientific">Dongia soli</name>
    <dbReference type="NCBI Taxonomy" id="600628"/>
    <lineage>
        <taxon>Bacteria</taxon>
        <taxon>Pseudomonadati</taxon>
        <taxon>Pseudomonadota</taxon>
        <taxon>Alphaproteobacteria</taxon>
        <taxon>Rhodospirillales</taxon>
        <taxon>Dongiaceae</taxon>
        <taxon>Dongia</taxon>
    </lineage>
</organism>
<dbReference type="PROSITE" id="PS50005">
    <property type="entry name" value="TPR"/>
    <property type="match status" value="2"/>
</dbReference>
<feature type="repeat" description="TPR" evidence="4">
    <location>
        <begin position="177"/>
        <end position="210"/>
    </location>
</feature>
<keyword evidence="4" id="KW-0802">TPR repeat</keyword>
<dbReference type="SUPFAM" id="SSF48452">
    <property type="entry name" value="TPR-like"/>
    <property type="match status" value="1"/>
</dbReference>
<dbReference type="PROSITE" id="PS50293">
    <property type="entry name" value="TPR_REGION"/>
    <property type="match status" value="1"/>
</dbReference>
<feature type="domain" description="Protein arginine N-methyltransferase" evidence="5">
    <location>
        <begin position="411"/>
        <end position="535"/>
    </location>
</feature>
<evidence type="ECO:0000256" key="3">
    <source>
        <dbReference type="ARBA" id="ARBA00022691"/>
    </source>
</evidence>
<protein>
    <submittedName>
        <fullName evidence="6">Tetratricopeptide repeat protein</fullName>
    </submittedName>
</protein>
<dbReference type="Pfam" id="PF00515">
    <property type="entry name" value="TPR_1"/>
    <property type="match status" value="1"/>
</dbReference>
<evidence type="ECO:0000256" key="4">
    <source>
        <dbReference type="PROSITE-ProRule" id="PRU00339"/>
    </source>
</evidence>
<dbReference type="Proteomes" id="UP001279642">
    <property type="component" value="Unassembled WGS sequence"/>
</dbReference>
<evidence type="ECO:0000313" key="7">
    <source>
        <dbReference type="Proteomes" id="UP001279642"/>
    </source>
</evidence>
<keyword evidence="2" id="KW-0808">Transferase</keyword>
<dbReference type="SMART" id="SM00028">
    <property type="entry name" value="TPR"/>
    <property type="match status" value="5"/>
</dbReference>
<dbReference type="Gene3D" id="2.70.160.11">
    <property type="entry name" value="Hnrnp arginine n-methyltransferase1"/>
    <property type="match status" value="1"/>
</dbReference>
<dbReference type="InterPro" id="IPR029063">
    <property type="entry name" value="SAM-dependent_MTases_sf"/>
</dbReference>
<keyword evidence="7" id="KW-1185">Reference proteome</keyword>
<dbReference type="CDD" id="cd02440">
    <property type="entry name" value="AdoMet_MTases"/>
    <property type="match status" value="1"/>
</dbReference>
<keyword evidence="1" id="KW-0489">Methyltransferase</keyword>
<evidence type="ECO:0000313" key="6">
    <source>
        <dbReference type="EMBL" id="MDY0881393.1"/>
    </source>
</evidence>
<dbReference type="Gene3D" id="3.40.50.150">
    <property type="entry name" value="Vaccinia Virus protein VP39"/>
    <property type="match status" value="1"/>
</dbReference>
<evidence type="ECO:0000259" key="5">
    <source>
        <dbReference type="Pfam" id="PF22528"/>
    </source>
</evidence>